<keyword evidence="2" id="KW-1185">Reference proteome</keyword>
<accession>A0A9N9ML49</accession>
<reference evidence="1" key="1">
    <citation type="submission" date="2022-01" db="EMBL/GenBank/DDBJ databases">
        <authorList>
            <person name="King R."/>
        </authorList>
    </citation>
    <scope>NUCLEOTIDE SEQUENCE</scope>
</reference>
<evidence type="ECO:0000313" key="2">
    <source>
        <dbReference type="Proteomes" id="UP001152799"/>
    </source>
</evidence>
<dbReference type="PANTHER" id="PTHR33327">
    <property type="entry name" value="ENDONUCLEASE"/>
    <property type="match status" value="1"/>
</dbReference>
<sequence length="176" mass="19542">MIERCSDSQKRQFRNLIGEIELNDKKPSQLLREMRVLAKNFVSDTILQTLWLQRLPTNIQVVFSPSSGLDLTKMAEIVDEVIGVTTSSLVFIKNCVDAKIGSLSFQIKFLISLESSTISFATEAGPGHETQVGKQPTKNFVSITTRSEARQRNVKHLAVTTLYQKNRNTVGQGGGS</sequence>
<dbReference type="OrthoDB" id="6433758at2759"/>
<dbReference type="Proteomes" id="UP001152799">
    <property type="component" value="Chromosome 2"/>
</dbReference>
<protein>
    <submittedName>
        <fullName evidence="1">Uncharacterized protein</fullName>
    </submittedName>
</protein>
<dbReference type="EMBL" id="OU892278">
    <property type="protein sequence ID" value="CAG9764487.1"/>
    <property type="molecule type" value="Genomic_DNA"/>
</dbReference>
<organism evidence="1 2">
    <name type="scientific">Ceutorhynchus assimilis</name>
    <name type="common">cabbage seed weevil</name>
    <dbReference type="NCBI Taxonomy" id="467358"/>
    <lineage>
        <taxon>Eukaryota</taxon>
        <taxon>Metazoa</taxon>
        <taxon>Ecdysozoa</taxon>
        <taxon>Arthropoda</taxon>
        <taxon>Hexapoda</taxon>
        <taxon>Insecta</taxon>
        <taxon>Pterygota</taxon>
        <taxon>Neoptera</taxon>
        <taxon>Endopterygota</taxon>
        <taxon>Coleoptera</taxon>
        <taxon>Polyphaga</taxon>
        <taxon>Cucujiformia</taxon>
        <taxon>Curculionidae</taxon>
        <taxon>Ceutorhynchinae</taxon>
        <taxon>Ceutorhynchus</taxon>
    </lineage>
</organism>
<proteinExistence type="predicted"/>
<dbReference type="AlphaFoldDB" id="A0A9N9ML49"/>
<dbReference type="PANTHER" id="PTHR33327:SF3">
    <property type="entry name" value="RNA-DIRECTED DNA POLYMERASE"/>
    <property type="match status" value="1"/>
</dbReference>
<evidence type="ECO:0000313" key="1">
    <source>
        <dbReference type="EMBL" id="CAG9764487.1"/>
    </source>
</evidence>
<name>A0A9N9ML49_9CUCU</name>
<gene>
    <name evidence="1" type="ORF">CEUTPL_LOCUS5127</name>
</gene>